<dbReference type="InterPro" id="IPR031571">
    <property type="entry name" value="RcpC_dom"/>
</dbReference>
<name>A0A6L9Y5W5_9BURK</name>
<dbReference type="NCBIfam" id="TIGR03177">
    <property type="entry name" value="pilus_cpaB"/>
    <property type="match status" value="1"/>
</dbReference>
<dbReference type="InterPro" id="IPR017592">
    <property type="entry name" value="Pilus_assmbl_Flp-typ_CpaB"/>
</dbReference>
<protein>
    <submittedName>
        <fullName evidence="2">Flp pilus assembly protein CpaB</fullName>
    </submittedName>
</protein>
<keyword evidence="3" id="KW-1185">Reference proteome</keyword>
<reference evidence="2 3" key="1">
    <citation type="submission" date="2020-02" db="EMBL/GenBank/DDBJ databases">
        <title>Pelistega sp. NLN82 were isolated from wild rodents of the Hainan Island.</title>
        <authorList>
            <person name="Niu N."/>
            <person name="Zhou J."/>
        </authorList>
    </citation>
    <scope>NUCLEOTIDE SEQUENCE [LARGE SCALE GENOMIC DNA]</scope>
    <source>
        <strain evidence="2 3">NLN82</strain>
    </source>
</reference>
<dbReference type="Pfam" id="PF08666">
    <property type="entry name" value="SAF"/>
    <property type="match status" value="1"/>
</dbReference>
<evidence type="ECO:0000259" key="1">
    <source>
        <dbReference type="SMART" id="SM00858"/>
    </source>
</evidence>
<dbReference type="CDD" id="cd11614">
    <property type="entry name" value="SAF_CpaB_FlgA_like"/>
    <property type="match status" value="1"/>
</dbReference>
<dbReference type="AlphaFoldDB" id="A0A6L9Y5W5"/>
<dbReference type="SMART" id="SM00858">
    <property type="entry name" value="SAF"/>
    <property type="match status" value="1"/>
</dbReference>
<feature type="domain" description="SAF" evidence="1">
    <location>
        <begin position="47"/>
        <end position="111"/>
    </location>
</feature>
<accession>A0A6L9Y5W5</accession>
<dbReference type="InterPro" id="IPR013974">
    <property type="entry name" value="SAF"/>
</dbReference>
<sequence length="313" mass="34321">MRIKLNRKTVILISLAVMAGIFAAFSAQKYIHERIQEIEDKSKVEKVSRIVAAYDLPVGTKIESAHVAVREIPREWVLSGSLTPEDFIHIEGQVITVALKRGDPLLWANTATVSKRPFSEKINVGRRAITMPVDSINSVSGMLVPGDLIDLYVSFEYRQRQITAPLLQGVLVMATGKQSRHNEEGDESTFSTVTLDTAPEEAAKLVAARQAGTITALLRNPNDDKSSHKAVRGDLATILGIATPPPIIKKKPAVVYGDQGNRKLPSLAINKEKVEQKANQERGMIDIPGQENIVSAWINSLPTPSAEQMKAFE</sequence>
<dbReference type="RefSeq" id="WP_163763919.1">
    <property type="nucleotide sequence ID" value="NZ_JAAGYR010000003.1"/>
</dbReference>
<dbReference type="Pfam" id="PF16976">
    <property type="entry name" value="RcpC"/>
    <property type="match status" value="1"/>
</dbReference>
<evidence type="ECO:0000313" key="3">
    <source>
        <dbReference type="Proteomes" id="UP000477651"/>
    </source>
</evidence>
<gene>
    <name evidence="2" type="primary">cpaB</name>
    <name evidence="2" type="ORF">F9B74_02530</name>
</gene>
<proteinExistence type="predicted"/>
<dbReference type="EMBL" id="JAAGYR010000003">
    <property type="protein sequence ID" value="NEN75204.1"/>
    <property type="molecule type" value="Genomic_DNA"/>
</dbReference>
<comment type="caution">
    <text evidence="2">The sequence shown here is derived from an EMBL/GenBank/DDBJ whole genome shotgun (WGS) entry which is preliminary data.</text>
</comment>
<evidence type="ECO:0000313" key="2">
    <source>
        <dbReference type="EMBL" id="NEN75204.1"/>
    </source>
</evidence>
<dbReference type="Proteomes" id="UP000477651">
    <property type="component" value="Unassembled WGS sequence"/>
</dbReference>
<organism evidence="2 3">
    <name type="scientific">Pelistega ratti</name>
    <dbReference type="NCBI Taxonomy" id="2652177"/>
    <lineage>
        <taxon>Bacteria</taxon>
        <taxon>Pseudomonadati</taxon>
        <taxon>Pseudomonadota</taxon>
        <taxon>Betaproteobacteria</taxon>
        <taxon>Burkholderiales</taxon>
        <taxon>Alcaligenaceae</taxon>
        <taxon>Pelistega</taxon>
    </lineage>
</organism>